<keyword evidence="5" id="KW-0627">Porphyrin biosynthesis</keyword>
<proteinExistence type="predicted"/>
<dbReference type="UniPathway" id="UPA00262">
    <property type="reaction ID" value="UER00222"/>
</dbReference>
<dbReference type="EC" id="1.3.1.76" evidence="2"/>
<dbReference type="PANTHER" id="PTHR35330">
    <property type="entry name" value="SIROHEME BIOSYNTHESIS PROTEIN MET8"/>
    <property type="match status" value="1"/>
</dbReference>
<evidence type="ECO:0000259" key="7">
    <source>
        <dbReference type="Pfam" id="PF14824"/>
    </source>
</evidence>
<dbReference type="SUPFAM" id="SSF51735">
    <property type="entry name" value="NAD(P)-binding Rossmann-fold domains"/>
    <property type="match status" value="1"/>
</dbReference>
<dbReference type="Proteomes" id="UP000011747">
    <property type="component" value="Unassembled WGS sequence"/>
</dbReference>
<reference evidence="8 9" key="1">
    <citation type="submission" date="2011-09" db="EMBL/GenBank/DDBJ databases">
        <title>The Genome Sequence of Bacillus smithii 7_3_47FAA.</title>
        <authorList>
            <consortium name="The Broad Institute Genome Sequencing Platform"/>
            <person name="Earl A."/>
            <person name="Ward D."/>
            <person name="Feldgarden M."/>
            <person name="Gevers D."/>
            <person name="Daigneault M."/>
            <person name="Strauss J."/>
            <person name="Allen-Vercoe E."/>
            <person name="Young S.K."/>
            <person name="Zeng Q."/>
            <person name="Gargeya S."/>
            <person name="Fitzgerald M."/>
            <person name="Haas B."/>
            <person name="Abouelleil A."/>
            <person name="Alvarado L."/>
            <person name="Arachchi H.M."/>
            <person name="Berlin A."/>
            <person name="Brown A."/>
            <person name="Chapman S.B."/>
            <person name="Chen Z."/>
            <person name="Dunbar C."/>
            <person name="Freedman E."/>
            <person name="Gearin G."/>
            <person name="Goldberg J."/>
            <person name="Griggs A."/>
            <person name="Gujja S."/>
            <person name="Heiman D."/>
            <person name="Howarth C."/>
            <person name="Larson L."/>
            <person name="Lui A."/>
            <person name="MacDonald P.J.P."/>
            <person name="Montmayeur A."/>
            <person name="Murphy C."/>
            <person name="Neiman D."/>
            <person name="Pearson M."/>
            <person name="Priest M."/>
            <person name="Roberts A."/>
            <person name="Saif S."/>
            <person name="Shea T."/>
            <person name="Shenoy N."/>
            <person name="Sisk P."/>
            <person name="Stolte C."/>
            <person name="Sykes S."/>
            <person name="Wortman J."/>
            <person name="Nusbaum C."/>
            <person name="Birren B."/>
        </authorList>
    </citation>
    <scope>NUCLEOTIDE SEQUENCE [LARGE SCALE GENOMIC DNA]</scope>
    <source>
        <strain evidence="8 9">7_3_47FAA</strain>
    </source>
</reference>
<dbReference type="InterPro" id="IPR028161">
    <property type="entry name" value="Met8-like"/>
</dbReference>
<dbReference type="Pfam" id="PF14824">
    <property type="entry name" value="Sirohm_synth_M"/>
    <property type="match status" value="1"/>
</dbReference>
<dbReference type="Gene3D" id="3.40.50.720">
    <property type="entry name" value="NAD(P)-binding Rossmann-like Domain"/>
    <property type="match status" value="1"/>
</dbReference>
<keyword evidence="9" id="KW-1185">Reference proteome</keyword>
<dbReference type="NCBIfam" id="TIGR01470">
    <property type="entry name" value="cysG_Nterm"/>
    <property type="match status" value="1"/>
</dbReference>
<evidence type="ECO:0000256" key="6">
    <source>
        <dbReference type="ARBA" id="ARBA00047561"/>
    </source>
</evidence>
<dbReference type="GO" id="GO:0019354">
    <property type="term" value="P:siroheme biosynthetic process"/>
    <property type="evidence" value="ECO:0007669"/>
    <property type="project" value="UniProtKB-UniPathway"/>
</dbReference>
<dbReference type="InterPro" id="IPR036291">
    <property type="entry name" value="NAD(P)-bd_dom_sf"/>
</dbReference>
<evidence type="ECO:0000256" key="4">
    <source>
        <dbReference type="ARBA" id="ARBA00023027"/>
    </source>
</evidence>
<dbReference type="Gene3D" id="1.10.8.610">
    <property type="entry name" value="SirC, precorrin-2 dehydrogenase, C-terminal helical domain-like"/>
    <property type="match status" value="1"/>
</dbReference>
<evidence type="ECO:0000313" key="9">
    <source>
        <dbReference type="Proteomes" id="UP000011747"/>
    </source>
</evidence>
<dbReference type="RefSeq" id="WP_003352906.1">
    <property type="nucleotide sequence ID" value="NZ_JH414742.1"/>
</dbReference>
<dbReference type="PANTHER" id="PTHR35330:SF1">
    <property type="entry name" value="SIROHEME BIOSYNTHESIS PROTEIN MET8"/>
    <property type="match status" value="1"/>
</dbReference>
<dbReference type="Pfam" id="PF22440">
    <property type="entry name" value="SirC_C"/>
    <property type="match status" value="1"/>
</dbReference>
<evidence type="ECO:0000256" key="5">
    <source>
        <dbReference type="ARBA" id="ARBA00023244"/>
    </source>
</evidence>
<dbReference type="Pfam" id="PF13241">
    <property type="entry name" value="NAD_binding_7"/>
    <property type="match status" value="1"/>
</dbReference>
<dbReference type="SUPFAM" id="SSF75615">
    <property type="entry name" value="Siroheme synthase middle domains-like"/>
    <property type="match status" value="1"/>
</dbReference>
<comment type="caution">
    <text evidence="8">The sequence shown here is derived from an EMBL/GenBank/DDBJ whole genome shotgun (WGS) entry which is preliminary data.</text>
</comment>
<comment type="pathway">
    <text evidence="1">Porphyrin-containing compound metabolism; siroheme biosynthesis; sirohydrochlorin from precorrin-2: step 1/1.</text>
</comment>
<comment type="catalytic activity">
    <reaction evidence="6">
        <text>precorrin-2 + NAD(+) = sirohydrochlorin + NADH + 2 H(+)</text>
        <dbReference type="Rhea" id="RHEA:15613"/>
        <dbReference type="ChEBI" id="CHEBI:15378"/>
        <dbReference type="ChEBI" id="CHEBI:57540"/>
        <dbReference type="ChEBI" id="CHEBI:57945"/>
        <dbReference type="ChEBI" id="CHEBI:58351"/>
        <dbReference type="ChEBI" id="CHEBI:58827"/>
        <dbReference type="EC" id="1.3.1.76"/>
    </reaction>
</comment>
<evidence type="ECO:0000313" key="8">
    <source>
        <dbReference type="EMBL" id="EHL79118.1"/>
    </source>
</evidence>
<sequence>MFPIMVDLSDKKIVVAGGGHVAYHKIQHLLKYHVHVHVVSPTFHHRIVELANEKKVTLIQKSIEYEDYKDAFFVIAATNSKIVNDQIANSAKPHQLVVNTTDPQKGNCTIPASFNRGKLVIGVSTGGASPTLAKQIKNQIAEQYDERYESYLEFLFEIREIIKQHISDPKEKRKWLKKAVDPIYLSSTKEQQRFREQLESVWNHDLL</sequence>
<dbReference type="InterPro" id="IPR028281">
    <property type="entry name" value="Sirohaem_synthase_central"/>
</dbReference>
<protein>
    <recommendedName>
        <fullName evidence="2">precorrin-2 dehydrogenase</fullName>
        <ecNumber evidence="2">1.3.1.76</ecNumber>
    </recommendedName>
</protein>
<dbReference type="PATRIC" id="fig|665952.3.peg.630"/>
<dbReference type="AlphaFoldDB" id="G9QI52"/>
<name>G9QI52_9BACI</name>
<feature type="domain" description="Siroheme synthase central" evidence="7">
    <location>
        <begin position="116"/>
        <end position="143"/>
    </location>
</feature>
<keyword evidence="4" id="KW-0520">NAD</keyword>
<dbReference type="NCBIfam" id="NF005222">
    <property type="entry name" value="PRK06718.1"/>
    <property type="match status" value="1"/>
</dbReference>
<dbReference type="HOGENOM" id="CLU_011276_8_1_9"/>
<dbReference type="GO" id="GO:0004325">
    <property type="term" value="F:ferrochelatase activity"/>
    <property type="evidence" value="ECO:0007669"/>
    <property type="project" value="InterPro"/>
</dbReference>
<organism evidence="8 9">
    <name type="scientific">Bacillus smithii 7_3_47FAA</name>
    <dbReference type="NCBI Taxonomy" id="665952"/>
    <lineage>
        <taxon>Bacteria</taxon>
        <taxon>Bacillati</taxon>
        <taxon>Bacillota</taxon>
        <taxon>Bacilli</taxon>
        <taxon>Bacillales</taxon>
        <taxon>Bacillaceae</taxon>
        <taxon>Bacillus</taxon>
    </lineage>
</organism>
<evidence type="ECO:0000256" key="2">
    <source>
        <dbReference type="ARBA" id="ARBA00012400"/>
    </source>
</evidence>
<gene>
    <name evidence="8" type="ORF">HMPREF1015_01416</name>
</gene>
<dbReference type="InterPro" id="IPR006367">
    <property type="entry name" value="Sirohaem_synthase_N"/>
</dbReference>
<accession>G9QI52</accession>
<dbReference type="InterPro" id="IPR042518">
    <property type="entry name" value="SirC_C"/>
</dbReference>
<keyword evidence="3" id="KW-0560">Oxidoreductase</keyword>
<evidence type="ECO:0000256" key="1">
    <source>
        <dbReference type="ARBA" id="ARBA00005010"/>
    </source>
</evidence>
<dbReference type="GO" id="GO:0043115">
    <property type="term" value="F:precorrin-2 dehydrogenase activity"/>
    <property type="evidence" value="ECO:0007669"/>
    <property type="project" value="UniProtKB-EC"/>
</dbReference>
<dbReference type="EMBL" id="ACWF01000028">
    <property type="protein sequence ID" value="EHL79118.1"/>
    <property type="molecule type" value="Genomic_DNA"/>
</dbReference>
<evidence type="ECO:0000256" key="3">
    <source>
        <dbReference type="ARBA" id="ARBA00023002"/>
    </source>
</evidence>